<dbReference type="InterPro" id="IPR018000">
    <property type="entry name" value="Neurotransmitter_ion_chnl_CS"/>
</dbReference>
<name>A0A1I8IPC1_9PLAT</name>
<dbReference type="PANTHER" id="PTHR18945">
    <property type="entry name" value="NEUROTRANSMITTER GATED ION CHANNEL"/>
    <property type="match status" value="1"/>
</dbReference>
<dbReference type="InterPro" id="IPR006201">
    <property type="entry name" value="Neur_channel"/>
</dbReference>
<dbReference type="WBParaSite" id="maker-uti_cns_0014733-snap-gene-0.2-mRNA-1">
    <property type="protein sequence ID" value="maker-uti_cns_0014733-snap-gene-0.2-mRNA-1"/>
    <property type="gene ID" value="maker-uti_cns_0014733-snap-gene-0.2"/>
</dbReference>
<keyword evidence="4 5" id="KW-0472">Membrane</keyword>
<feature type="transmembrane region" description="Helical" evidence="5">
    <location>
        <begin position="234"/>
        <end position="257"/>
    </location>
</feature>
<dbReference type="PROSITE" id="PS00236">
    <property type="entry name" value="NEUROTR_ION_CHANNEL"/>
    <property type="match status" value="1"/>
</dbReference>
<dbReference type="InterPro" id="IPR036734">
    <property type="entry name" value="Neur_chan_lig-bd_sf"/>
</dbReference>
<dbReference type="Pfam" id="PF02931">
    <property type="entry name" value="Neur_chan_LBD"/>
    <property type="match status" value="1"/>
</dbReference>
<evidence type="ECO:0000259" key="7">
    <source>
        <dbReference type="Pfam" id="PF02932"/>
    </source>
</evidence>
<dbReference type="InterPro" id="IPR006029">
    <property type="entry name" value="Neurotrans-gated_channel_TM"/>
</dbReference>
<dbReference type="CDD" id="cd18997">
    <property type="entry name" value="LGIC_ECD_nAChR"/>
    <property type="match status" value="1"/>
</dbReference>
<dbReference type="GO" id="GO:0005230">
    <property type="term" value="F:extracellular ligand-gated monoatomic ion channel activity"/>
    <property type="evidence" value="ECO:0007669"/>
    <property type="project" value="InterPro"/>
</dbReference>
<keyword evidence="5" id="KW-0813">Transport</keyword>
<evidence type="ECO:0000256" key="2">
    <source>
        <dbReference type="ARBA" id="ARBA00022692"/>
    </source>
</evidence>
<dbReference type="InterPro" id="IPR038050">
    <property type="entry name" value="Neuro_actylchol_rec"/>
</dbReference>
<evidence type="ECO:0000256" key="5">
    <source>
        <dbReference type="RuleBase" id="RU000687"/>
    </source>
</evidence>
<dbReference type="FunFam" id="2.70.170.10:FF:000030">
    <property type="entry name" value="AcetylCholine Receptor"/>
    <property type="match status" value="1"/>
</dbReference>
<evidence type="ECO:0000313" key="8">
    <source>
        <dbReference type="Proteomes" id="UP000095280"/>
    </source>
</evidence>
<reference evidence="9" key="1">
    <citation type="submission" date="2016-11" db="UniProtKB">
        <authorList>
            <consortium name="WormBaseParasite"/>
        </authorList>
    </citation>
    <scope>IDENTIFICATION</scope>
</reference>
<dbReference type="GO" id="GO:0016020">
    <property type="term" value="C:membrane"/>
    <property type="evidence" value="ECO:0007669"/>
    <property type="project" value="UniProtKB-SubCell"/>
</dbReference>
<keyword evidence="2 5" id="KW-0812">Transmembrane</keyword>
<comment type="subcellular location">
    <subcellularLocation>
        <location evidence="1">Membrane</location>
        <topology evidence="1">Multi-pass membrane protein</topology>
    </subcellularLocation>
</comment>
<dbReference type="CDD" id="cd19051">
    <property type="entry name" value="LGIC_TM_cation"/>
    <property type="match status" value="1"/>
</dbReference>
<evidence type="ECO:0000256" key="4">
    <source>
        <dbReference type="ARBA" id="ARBA00023136"/>
    </source>
</evidence>
<dbReference type="SUPFAM" id="SSF90112">
    <property type="entry name" value="Neurotransmitter-gated ion-channel transmembrane pore"/>
    <property type="match status" value="1"/>
</dbReference>
<proteinExistence type="inferred from homology"/>
<dbReference type="Proteomes" id="UP000095280">
    <property type="component" value="Unplaced"/>
</dbReference>
<dbReference type="Pfam" id="PF02932">
    <property type="entry name" value="Neur_chan_memb"/>
    <property type="match status" value="1"/>
</dbReference>
<keyword evidence="5" id="KW-0407">Ion channel</keyword>
<dbReference type="Gene3D" id="1.20.58.390">
    <property type="entry name" value="Neurotransmitter-gated ion-channel transmembrane domain"/>
    <property type="match status" value="1"/>
</dbReference>
<dbReference type="InterPro" id="IPR006202">
    <property type="entry name" value="Neur_chan_lig-bd"/>
</dbReference>
<keyword evidence="3 5" id="KW-1133">Transmembrane helix</keyword>
<evidence type="ECO:0000256" key="1">
    <source>
        <dbReference type="ARBA" id="ARBA00004141"/>
    </source>
</evidence>
<dbReference type="Gene3D" id="2.70.170.10">
    <property type="entry name" value="Neurotransmitter-gated ion-channel ligand-binding domain"/>
    <property type="match status" value="1"/>
</dbReference>
<dbReference type="InterPro" id="IPR036719">
    <property type="entry name" value="Neuro-gated_channel_TM_sf"/>
</dbReference>
<accession>A0A1I8IPC1</accession>
<dbReference type="AlphaFoldDB" id="A0A1I8IPC1"/>
<dbReference type="FunFam" id="1.20.58.390:FF:000073">
    <property type="entry name" value="Neuronal acetylcholine receptor subunit alpha-9-II"/>
    <property type="match status" value="1"/>
</dbReference>
<dbReference type="PRINTS" id="PR00252">
    <property type="entry name" value="NRIONCHANNEL"/>
</dbReference>
<dbReference type="GO" id="GO:0004888">
    <property type="term" value="F:transmembrane signaling receptor activity"/>
    <property type="evidence" value="ECO:0007669"/>
    <property type="project" value="InterPro"/>
</dbReference>
<keyword evidence="8" id="KW-1185">Reference proteome</keyword>
<feature type="domain" description="Neurotransmitter-gated ion-channel ligand-binding" evidence="6">
    <location>
        <begin position="1"/>
        <end position="169"/>
    </location>
</feature>
<organism evidence="8 9">
    <name type="scientific">Macrostomum lignano</name>
    <dbReference type="NCBI Taxonomy" id="282301"/>
    <lineage>
        <taxon>Eukaryota</taxon>
        <taxon>Metazoa</taxon>
        <taxon>Spiralia</taxon>
        <taxon>Lophotrochozoa</taxon>
        <taxon>Platyhelminthes</taxon>
        <taxon>Rhabditophora</taxon>
        <taxon>Macrostomorpha</taxon>
        <taxon>Macrostomida</taxon>
        <taxon>Macrostomidae</taxon>
        <taxon>Macrostomum</taxon>
    </lineage>
</organism>
<feature type="transmembrane region" description="Helical" evidence="5">
    <location>
        <begin position="170"/>
        <end position="191"/>
    </location>
</feature>
<comment type="similarity">
    <text evidence="5">Belongs to the ligand-gated ion channel (TC 1.A.9) family.</text>
</comment>
<evidence type="ECO:0000256" key="3">
    <source>
        <dbReference type="ARBA" id="ARBA00022989"/>
    </source>
</evidence>
<feature type="transmembrane region" description="Helical" evidence="5">
    <location>
        <begin position="203"/>
        <end position="222"/>
    </location>
</feature>
<feature type="transmembrane region" description="Helical" evidence="5">
    <location>
        <begin position="487"/>
        <end position="508"/>
    </location>
</feature>
<keyword evidence="5" id="KW-0406">Ion transport</keyword>
<evidence type="ECO:0000259" key="6">
    <source>
        <dbReference type="Pfam" id="PF02931"/>
    </source>
</evidence>
<feature type="domain" description="Neurotransmitter-gated ion-channel transmembrane" evidence="7">
    <location>
        <begin position="177"/>
        <end position="501"/>
    </location>
</feature>
<sequence>DEKNQIITTNSWLNMNWLDIHLQWDPGDFGNISTIHLPYQSIWLPDIILYNNAETAYNLATLSTNAIVQNDGNVSWLSTNIFESACIIDVKYFPFDTQFCNMDFGSWTFSDRELDINFTTEQMDATNYLPSTEWVLKNVTARRWTKNYSCCPDVLFPLVTYQIILQRKPFFYVFNMLLPCIIITYVALLGFSVPADSGEKVTMGITTLLSMTVFLMLVAEQLPPNSKSLPMIGIYYGVAISIVSVATGCTVLTLNVYSMGKKGSPLPGWAKRLVFGVIAKLVFKSVRLLAHGEASLASDGATAIGHGHRVVYDHTDYSFPLMKPGTRGSLPGHPQAANCINVNRKFATTSFCERGGDGGGGGGGGSGVAMATGNHVDAIASGIAVANPLMQDDSPTHISSAAASFVDSEEAAAGAATTAPSAAAPPTAASLRHRSLSGGARMMQNIKLGWGGHNRSSKYNERRICQQCSRDQLVREWHEASEVLDRLFLILFILLTSLVTWSMIMRAYTGPWHRASDGARLPEEVQHRDAVLEKLPRAPGLAPRGGSGVMWSLVRILPGSNSIDGRLAVAAVSTIRLGL</sequence>
<protein>
    <submittedName>
        <fullName evidence="9">Neur_chan_LBD domain-containing protein</fullName>
    </submittedName>
</protein>
<dbReference type="SUPFAM" id="SSF63712">
    <property type="entry name" value="Nicotinic receptor ligand binding domain-like"/>
    <property type="match status" value="1"/>
</dbReference>
<evidence type="ECO:0000313" key="9">
    <source>
        <dbReference type="WBParaSite" id="maker-uti_cns_0014733-snap-gene-0.2-mRNA-1"/>
    </source>
</evidence>